<keyword evidence="2" id="KW-0597">Phosphoprotein</keyword>
<dbReference type="Pfam" id="PF00628">
    <property type="entry name" value="PHD"/>
    <property type="match status" value="2"/>
</dbReference>
<dbReference type="SUPFAM" id="SSF57903">
    <property type="entry name" value="FYVE/PHD zinc finger"/>
    <property type="match status" value="2"/>
</dbReference>
<dbReference type="Pfam" id="PF02791">
    <property type="entry name" value="DDT"/>
    <property type="match status" value="1"/>
</dbReference>
<evidence type="ECO:0000256" key="12">
    <source>
        <dbReference type="PROSITE-ProRule" id="PRU00035"/>
    </source>
</evidence>
<dbReference type="GO" id="GO:0005634">
    <property type="term" value="C:nucleus"/>
    <property type="evidence" value="ECO:0007669"/>
    <property type="project" value="UniProtKB-SubCell"/>
</dbReference>
<feature type="compositionally biased region" description="Basic and acidic residues" evidence="15">
    <location>
        <begin position="1409"/>
        <end position="1419"/>
    </location>
</feature>
<dbReference type="PROSITE" id="PS50014">
    <property type="entry name" value="BROMODOMAIN_2"/>
    <property type="match status" value="1"/>
</dbReference>
<evidence type="ECO:0000256" key="6">
    <source>
        <dbReference type="ARBA" id="ARBA00023015"/>
    </source>
</evidence>
<dbReference type="InterPro" id="IPR013136">
    <property type="entry name" value="WSTF_Acf1_Cbp146"/>
</dbReference>
<dbReference type="FunFam" id="3.30.40.10:FF:000300">
    <property type="entry name" value="Bromodomain adjacent to zinc finger domain protein 1A"/>
    <property type="match status" value="1"/>
</dbReference>
<dbReference type="InterPro" id="IPR011011">
    <property type="entry name" value="Znf_FYVE_PHD"/>
</dbReference>
<keyword evidence="4 13" id="KW-0863">Zinc-finger</keyword>
<feature type="region of interest" description="Disordered" evidence="15">
    <location>
        <begin position="253"/>
        <end position="333"/>
    </location>
</feature>
<feature type="region of interest" description="Disordered" evidence="15">
    <location>
        <begin position="1085"/>
        <end position="1108"/>
    </location>
</feature>
<evidence type="ECO:0000256" key="4">
    <source>
        <dbReference type="ARBA" id="ARBA00022771"/>
    </source>
</evidence>
<dbReference type="SUPFAM" id="SSF47370">
    <property type="entry name" value="Bromodomain"/>
    <property type="match status" value="1"/>
</dbReference>
<evidence type="ECO:0000259" key="17">
    <source>
        <dbReference type="PROSITE" id="PS50016"/>
    </source>
</evidence>
<dbReference type="Pfam" id="PF15613">
    <property type="entry name" value="WSD"/>
    <property type="match status" value="1"/>
</dbReference>
<feature type="compositionally biased region" description="Basic and acidic residues" evidence="15">
    <location>
        <begin position="821"/>
        <end position="832"/>
    </location>
</feature>
<evidence type="ECO:0000256" key="1">
    <source>
        <dbReference type="ARBA" id="ARBA00004123"/>
    </source>
</evidence>
<feature type="compositionally biased region" description="Basic and acidic residues" evidence="15">
    <location>
        <begin position="1094"/>
        <end position="1108"/>
    </location>
</feature>
<dbReference type="GO" id="GO:0000785">
    <property type="term" value="C:chromatin"/>
    <property type="evidence" value="ECO:0007669"/>
    <property type="project" value="UniProtKB-ARBA"/>
</dbReference>
<feature type="compositionally biased region" description="Basic and acidic residues" evidence="15">
    <location>
        <begin position="720"/>
        <end position="733"/>
    </location>
</feature>
<comment type="caution">
    <text evidence="20">The sequence shown here is derived from an EMBL/GenBank/DDBJ whole genome shotgun (WGS) entry which is preliminary data.</text>
</comment>
<evidence type="ECO:0000256" key="9">
    <source>
        <dbReference type="ARBA" id="ARBA00023163"/>
    </source>
</evidence>
<dbReference type="SMART" id="SM00297">
    <property type="entry name" value="BROMO"/>
    <property type="match status" value="1"/>
</dbReference>
<keyword evidence="3" id="KW-0479">Metal-binding</keyword>
<gene>
    <name evidence="20" type="ORF">ACJMK2_036658</name>
</gene>
<evidence type="ECO:0000259" key="19">
    <source>
        <dbReference type="PROSITE" id="PS51136"/>
    </source>
</evidence>
<dbReference type="InterPro" id="IPR036427">
    <property type="entry name" value="Bromodomain-like_sf"/>
</dbReference>
<dbReference type="PROSITE" id="PS00633">
    <property type="entry name" value="BROMODOMAIN_1"/>
    <property type="match status" value="1"/>
</dbReference>
<comment type="subcellular location">
    <subcellularLocation>
        <location evidence="1 14">Nucleus</location>
    </subcellularLocation>
</comment>
<dbReference type="PRINTS" id="PR00503">
    <property type="entry name" value="BROMODOMAIN"/>
</dbReference>
<accession>A0ABD3WHX1</accession>
<feature type="compositionally biased region" description="Basic and acidic residues" evidence="15">
    <location>
        <begin position="309"/>
        <end position="333"/>
    </location>
</feature>
<dbReference type="PROSITE" id="PS51136">
    <property type="entry name" value="WAC"/>
    <property type="match status" value="1"/>
</dbReference>
<evidence type="ECO:0000313" key="21">
    <source>
        <dbReference type="Proteomes" id="UP001634394"/>
    </source>
</evidence>
<dbReference type="SMART" id="SM00249">
    <property type="entry name" value="PHD"/>
    <property type="match status" value="2"/>
</dbReference>
<feature type="region of interest" description="Disordered" evidence="15">
    <location>
        <begin position="806"/>
        <end position="840"/>
    </location>
</feature>
<evidence type="ECO:0000256" key="15">
    <source>
        <dbReference type="SAM" id="MobiDB-lite"/>
    </source>
</evidence>
<dbReference type="InterPro" id="IPR001487">
    <property type="entry name" value="Bromodomain"/>
</dbReference>
<feature type="compositionally biased region" description="Basic and acidic residues" evidence="15">
    <location>
        <begin position="275"/>
        <end position="290"/>
    </location>
</feature>
<protein>
    <recommendedName>
        <fullName evidence="11">Bromodomain adjacent to zinc finger domain protein 1A</fullName>
    </recommendedName>
</protein>
<evidence type="ECO:0000259" key="18">
    <source>
        <dbReference type="PROSITE" id="PS50827"/>
    </source>
</evidence>
<evidence type="ECO:0000313" key="20">
    <source>
        <dbReference type="EMBL" id="KAL3873559.1"/>
    </source>
</evidence>
<dbReference type="Proteomes" id="UP001634394">
    <property type="component" value="Unassembled WGS sequence"/>
</dbReference>
<keyword evidence="8 12" id="KW-0103">Bromodomain</keyword>
<feature type="compositionally biased region" description="Acidic residues" evidence="15">
    <location>
        <begin position="708"/>
        <end position="719"/>
    </location>
</feature>
<feature type="domain" description="DDT" evidence="18">
    <location>
        <begin position="398"/>
        <end position="463"/>
    </location>
</feature>
<dbReference type="InterPro" id="IPR019786">
    <property type="entry name" value="Zinc_finger_PHD-type_CS"/>
</dbReference>
<dbReference type="Pfam" id="PF00439">
    <property type="entry name" value="Bromodomain"/>
    <property type="match status" value="1"/>
</dbReference>
<evidence type="ECO:0000256" key="5">
    <source>
        <dbReference type="ARBA" id="ARBA00022833"/>
    </source>
</evidence>
<keyword evidence="6" id="KW-0805">Transcription regulation</keyword>
<feature type="region of interest" description="Disordered" evidence="15">
    <location>
        <begin position="1247"/>
        <end position="1294"/>
    </location>
</feature>
<feature type="compositionally biased region" description="Acidic residues" evidence="15">
    <location>
        <begin position="1262"/>
        <end position="1294"/>
    </location>
</feature>
<dbReference type="GO" id="GO:0008270">
    <property type="term" value="F:zinc ion binding"/>
    <property type="evidence" value="ECO:0007669"/>
    <property type="project" value="UniProtKB-KW"/>
</dbReference>
<evidence type="ECO:0000256" key="13">
    <source>
        <dbReference type="PROSITE-ProRule" id="PRU00146"/>
    </source>
</evidence>
<reference evidence="20 21" key="1">
    <citation type="submission" date="2024-11" db="EMBL/GenBank/DDBJ databases">
        <title>Chromosome-level genome assembly of the freshwater bivalve Anodonta woodiana.</title>
        <authorList>
            <person name="Chen X."/>
        </authorList>
    </citation>
    <scope>NUCLEOTIDE SEQUENCE [LARGE SCALE GENOMIC DNA]</scope>
    <source>
        <strain evidence="20">MN2024</strain>
        <tissue evidence="20">Gills</tissue>
    </source>
</reference>
<evidence type="ECO:0000256" key="7">
    <source>
        <dbReference type="ARBA" id="ARBA00023054"/>
    </source>
</evidence>
<organism evidence="20 21">
    <name type="scientific">Sinanodonta woodiana</name>
    <name type="common">Chinese pond mussel</name>
    <name type="synonym">Anodonta woodiana</name>
    <dbReference type="NCBI Taxonomy" id="1069815"/>
    <lineage>
        <taxon>Eukaryota</taxon>
        <taxon>Metazoa</taxon>
        <taxon>Spiralia</taxon>
        <taxon>Lophotrochozoa</taxon>
        <taxon>Mollusca</taxon>
        <taxon>Bivalvia</taxon>
        <taxon>Autobranchia</taxon>
        <taxon>Heteroconchia</taxon>
        <taxon>Palaeoheterodonta</taxon>
        <taxon>Unionida</taxon>
        <taxon>Unionoidea</taxon>
        <taxon>Unionidae</taxon>
        <taxon>Unioninae</taxon>
        <taxon>Sinanodonta</taxon>
    </lineage>
</organism>
<dbReference type="InterPro" id="IPR018501">
    <property type="entry name" value="DDT_dom"/>
</dbReference>
<dbReference type="Pfam" id="PF10537">
    <property type="entry name" value="WAC_Acf1_DNA_bd"/>
    <property type="match status" value="1"/>
</dbReference>
<evidence type="ECO:0000256" key="3">
    <source>
        <dbReference type="ARBA" id="ARBA00022723"/>
    </source>
</evidence>
<dbReference type="PANTHER" id="PTHR46510">
    <property type="entry name" value="BROMODOMAIN ADJACENT TO ZINC FINGER DOMAIN PROTEIN 1A"/>
    <property type="match status" value="1"/>
</dbReference>
<evidence type="ECO:0000256" key="2">
    <source>
        <dbReference type="ARBA" id="ARBA00022553"/>
    </source>
</evidence>
<feature type="compositionally biased region" description="Pro residues" evidence="15">
    <location>
        <begin position="294"/>
        <end position="308"/>
    </location>
</feature>
<dbReference type="PROSITE" id="PS50827">
    <property type="entry name" value="DDT"/>
    <property type="match status" value="1"/>
</dbReference>
<keyword evidence="21" id="KW-1185">Reference proteome</keyword>
<feature type="compositionally biased region" description="Basic and acidic residues" evidence="15">
    <location>
        <begin position="633"/>
        <end position="707"/>
    </location>
</feature>
<feature type="region of interest" description="Disordered" evidence="15">
    <location>
        <begin position="462"/>
        <end position="487"/>
    </location>
</feature>
<dbReference type="InterPro" id="IPR001965">
    <property type="entry name" value="Znf_PHD"/>
</dbReference>
<feature type="compositionally biased region" description="Polar residues" evidence="15">
    <location>
        <begin position="258"/>
        <end position="272"/>
    </location>
</feature>
<feature type="compositionally biased region" description="Basic and acidic residues" evidence="15">
    <location>
        <begin position="473"/>
        <end position="486"/>
    </location>
</feature>
<dbReference type="PROSITE" id="PS50016">
    <property type="entry name" value="ZF_PHD_2"/>
    <property type="match status" value="2"/>
</dbReference>
<dbReference type="InterPro" id="IPR019787">
    <property type="entry name" value="Znf_PHD-finger"/>
</dbReference>
<dbReference type="Gene3D" id="1.20.920.10">
    <property type="entry name" value="Bromodomain-like"/>
    <property type="match status" value="1"/>
</dbReference>
<keyword evidence="5" id="KW-0862">Zinc</keyword>
<dbReference type="InterPro" id="IPR013083">
    <property type="entry name" value="Znf_RING/FYVE/PHD"/>
</dbReference>
<feature type="region of interest" description="Disordered" evidence="15">
    <location>
        <begin position="633"/>
        <end position="733"/>
    </location>
</feature>
<dbReference type="InterPro" id="IPR018359">
    <property type="entry name" value="Bromodomain_CS"/>
</dbReference>
<dbReference type="SMART" id="SM00571">
    <property type="entry name" value="DDT"/>
    <property type="match status" value="1"/>
</dbReference>
<keyword evidence="7" id="KW-0175">Coiled coil</keyword>
<keyword evidence="9" id="KW-0804">Transcription</keyword>
<feature type="domain" description="PHD-type" evidence="17">
    <location>
        <begin position="1295"/>
        <end position="1342"/>
    </location>
</feature>
<feature type="domain" description="WAC" evidence="19">
    <location>
        <begin position="22"/>
        <end position="131"/>
    </location>
</feature>
<feature type="region of interest" description="Disordered" evidence="15">
    <location>
        <begin position="1350"/>
        <end position="1428"/>
    </location>
</feature>
<feature type="domain" description="PHD-type" evidence="17">
    <location>
        <begin position="1195"/>
        <end position="1245"/>
    </location>
</feature>
<dbReference type="CDD" id="cd15627">
    <property type="entry name" value="PHD_BAZ1A"/>
    <property type="match status" value="1"/>
</dbReference>
<sequence length="1549" mass="176379">MPLLRRQKFVREKPPPDLHPDEEVLHCKLTNEIFRDYEKFFERVILCNSLVWSCSITGKSGMTYQEAVECEQKALKQLASLPDYLQKPILYLATLTHRGRLVDMNDDVFMFTKDRYFVGETVEMTKGGVRKTCKILRVVPPPVQANGPIVIDDDDSDDSAGSKNACLKPDQVQYAVMEKGKSASFTVNSKALCRKKGLYTRDKSKLFLKQHCETIFGVWTVKADTKKKLGIDQVKFEDFFVGPPPKFEVAQIKKRTSSSKLTATHTISELTSQEPKPRKDKDKQKKETAVKEPVPNPAQAPSPQPPKLSPEEKSALKEKIKQEKMEEKMRKREELRKKIAEEKQRLKEEKAKEREKKMEEMRIQAELFHEWNKPRDDMECDDLRVMPEPHPVKCRLPPECFGDALMVLEFVNCFSSVFELKESFPKGFTFEILEKALRETDASGLLADLLLMMLTAIFSLQEEEEEEEQEMATESKESKGGGRQDPDVAISDMSTKQLIESATVMAQIPQSVHGLSLRKLPLDNFTLTEILRLHILGSGAEANLRNAKFRYQQRGGYTPIDDAGLEFKRQEAAVLRNLAKENIYDLPPSDKLKILKLLVDQFLTYAAVRDVVEDNYDTVRQLRIDLKQLQMTEQRREREEAALRHKRRMEERARERERLLQKRMKELKDKEEQIKKDEGRNVDETSRHSGQSVEKDGADSIHSKDTEEIQIDEDEDEMTQDEREAQRQKEDDLEARKKAEFALKEREFVENIMTIAHSNAVYPLGHDRIYRRYWIFNSIPGVFVENNEEYVPKDLLQPVSQNIQGSIPTAGALPPKLMKKPGGEDGSDKENESLSNSGFNNSAANSAINMTFNSTVNSSINSPMNISVNGPIDPSYNLNSTNISFVTSATNNGLVTEPGDGVKKDKGDCIVIDEENSNPPQLEAEERAEPPPMIHSPATLQLQNMSLHQWAYFATEEEIEKLIESLNSRGFRESALKQSLLEQKVRIIETISKCPVSLLSVEEEKQYSEQNGEAKTGVQVLEVKPGRRAAKGTVQNDSAQEALELNLREMLLDLEERIYVGFLGAIKVFDRAKWRSAIEDGNYDPQCDDPIFAKSEKQPREETGRENEDIFSAESNNPVLVVQDLTKALAQISRGLDPKYLIPPLAGDAEENKPQQKSQLERWEESLLQSTSLSQVFLHLSTLEKSVAWSKSTLHTRCRLCRRKGDAEKMLLCDGCDRGHHMYCLKPPLKNVPEGDWFCPACRPKDVHRSPRKGRRTFSAEESSEEEDTSEEEKEEEESDEEEEEEEEEEEIENDSVCAVCQKGGTLILCDNCPLSYHLACANPPLKKVPKGKWLCQICSGTDKKAGKIVIAGNSKKGKTTLDRSSAKSTPRSSPLTLKAERGKKRAVNSDSEDEKPKLKKSSKSSSKLPRENGDDSHPKYLTSSSRGNTKVQQLKMFEEVVMELINHEDSWPFLKPVDKKLVPDYYEIIEKPMDFSTIRNKINKFHYNDPEELEADVRQIFQNCIEYNKRSTVEFKCGTNLSKLLDKRLKEVASLDSSAPPSKRARTK</sequence>
<feature type="compositionally biased region" description="Acidic residues" evidence="15">
    <location>
        <begin position="462"/>
        <end position="471"/>
    </location>
</feature>
<feature type="domain" description="Bromo" evidence="16">
    <location>
        <begin position="1446"/>
        <end position="1516"/>
    </location>
</feature>
<dbReference type="Pfam" id="PF15612">
    <property type="entry name" value="WHIM1"/>
    <property type="match status" value="1"/>
</dbReference>
<dbReference type="Gene3D" id="3.30.40.10">
    <property type="entry name" value="Zinc/RING finger domain, C3HC4 (zinc finger)"/>
    <property type="match status" value="2"/>
</dbReference>
<dbReference type="PROSITE" id="PS01359">
    <property type="entry name" value="ZF_PHD_1"/>
    <property type="match status" value="2"/>
</dbReference>
<dbReference type="PANTHER" id="PTHR46510:SF1">
    <property type="entry name" value="BROMODOMAIN ADJACENT TO ZINC FINGER DOMAIN PROTEIN 1A"/>
    <property type="match status" value="1"/>
</dbReference>
<keyword evidence="10 14" id="KW-0539">Nucleus</keyword>
<dbReference type="CDD" id="cd15539">
    <property type="entry name" value="PHD1_AIRE"/>
    <property type="match status" value="1"/>
</dbReference>
<proteinExistence type="predicted"/>
<evidence type="ECO:0000256" key="8">
    <source>
        <dbReference type="ARBA" id="ARBA00023117"/>
    </source>
</evidence>
<evidence type="ECO:0000256" key="14">
    <source>
        <dbReference type="PROSITE-ProRule" id="PRU00475"/>
    </source>
</evidence>
<name>A0ABD3WHX1_SINWO</name>
<dbReference type="InterPro" id="IPR028941">
    <property type="entry name" value="WHIM2_dom"/>
</dbReference>
<dbReference type="InterPro" id="IPR047171">
    <property type="entry name" value="BAZ1A"/>
</dbReference>
<evidence type="ECO:0000256" key="11">
    <source>
        <dbReference type="ARBA" id="ARBA00068253"/>
    </source>
</evidence>
<evidence type="ECO:0000259" key="16">
    <source>
        <dbReference type="PROSITE" id="PS50014"/>
    </source>
</evidence>
<dbReference type="InterPro" id="IPR028942">
    <property type="entry name" value="WHIM1_dom"/>
</dbReference>
<dbReference type="EMBL" id="JBJQND010000006">
    <property type="protein sequence ID" value="KAL3873559.1"/>
    <property type="molecule type" value="Genomic_DNA"/>
</dbReference>
<feature type="compositionally biased region" description="Polar residues" evidence="15">
    <location>
        <begin position="1367"/>
        <end position="1376"/>
    </location>
</feature>
<evidence type="ECO:0000256" key="10">
    <source>
        <dbReference type="ARBA" id="ARBA00023242"/>
    </source>
</evidence>